<protein>
    <submittedName>
        <fullName evidence="1">Uncharacterized protein LOC114339144</fullName>
    </submittedName>
</protein>
<dbReference type="AlphaFoldDB" id="A0A6P7G8R2"/>
<accession>A0A6P7G8R2</accession>
<evidence type="ECO:0000313" key="1">
    <source>
        <dbReference type="RefSeq" id="XP_028145576.1"/>
    </source>
</evidence>
<proteinExistence type="predicted"/>
<gene>
    <name evidence="1" type="primary">LOC114339144</name>
</gene>
<name>A0A6P7G8R2_DIAVI</name>
<reference evidence="1" key="1">
    <citation type="submission" date="2025-08" db="UniProtKB">
        <authorList>
            <consortium name="RefSeq"/>
        </authorList>
    </citation>
    <scope>IDENTIFICATION</scope>
    <source>
        <tissue evidence="1">Whole insect</tissue>
    </source>
</reference>
<organism evidence="1">
    <name type="scientific">Diabrotica virgifera virgifera</name>
    <name type="common">western corn rootworm</name>
    <dbReference type="NCBI Taxonomy" id="50390"/>
    <lineage>
        <taxon>Eukaryota</taxon>
        <taxon>Metazoa</taxon>
        <taxon>Ecdysozoa</taxon>
        <taxon>Arthropoda</taxon>
        <taxon>Hexapoda</taxon>
        <taxon>Insecta</taxon>
        <taxon>Pterygota</taxon>
        <taxon>Neoptera</taxon>
        <taxon>Endopterygota</taxon>
        <taxon>Coleoptera</taxon>
        <taxon>Polyphaga</taxon>
        <taxon>Cucujiformia</taxon>
        <taxon>Chrysomeloidea</taxon>
        <taxon>Chrysomelidae</taxon>
        <taxon>Galerucinae</taxon>
        <taxon>Diabroticina</taxon>
        <taxon>Diabroticites</taxon>
        <taxon>Diabrotica</taxon>
    </lineage>
</organism>
<dbReference type="RefSeq" id="XP_028145576.1">
    <property type="nucleotide sequence ID" value="XM_028289775.1"/>
</dbReference>
<sequence>MVVPVERKVGRVLEKPKQFVGNNLTLNIDENKSSICLTGNNCKVTLAENNGKLQVVGDNCEIVVRKGNGNIKYVGNCGKIVLGLGVSSENVNYIGNRGNVTSVNPNGSSELQDISFGVSESNHRRNTNKFVKDGTRNLTVRNANMIQVTSSAVPKNFELPLPFVRLPDNLLRR</sequence>
<dbReference type="InParanoid" id="A0A6P7G8R2"/>